<sequence>MDLSENIQKQPDSITVPRKIVYSVSLPKDTKQCRDCPYPGVGFICWTTKGSCMRTEIQKINEPRR</sequence>
<evidence type="ECO:0000313" key="1">
    <source>
        <dbReference type="EMBL" id="ACL77086.1"/>
    </source>
</evidence>
<protein>
    <submittedName>
        <fullName evidence="1">Uncharacterized protein</fullName>
    </submittedName>
</protein>
<dbReference type="OrthoDB" id="2052409at2"/>
<proteinExistence type="predicted"/>
<dbReference type="Proteomes" id="UP000001349">
    <property type="component" value="Chromosome"/>
</dbReference>
<accession>B8I7L5</accession>
<dbReference type="HOGENOM" id="CLU_205773_0_0_9"/>
<evidence type="ECO:0000313" key="2">
    <source>
        <dbReference type="Proteomes" id="UP000001349"/>
    </source>
</evidence>
<gene>
    <name evidence="1" type="ordered locus">Ccel_2788</name>
</gene>
<organism evidence="1 2">
    <name type="scientific">Ruminiclostridium cellulolyticum (strain ATCC 35319 / DSM 5812 / JCM 6584 / H10)</name>
    <name type="common">Clostridium cellulolyticum</name>
    <dbReference type="NCBI Taxonomy" id="394503"/>
    <lineage>
        <taxon>Bacteria</taxon>
        <taxon>Bacillati</taxon>
        <taxon>Bacillota</taxon>
        <taxon>Clostridia</taxon>
        <taxon>Eubacteriales</taxon>
        <taxon>Oscillospiraceae</taxon>
        <taxon>Ruminiclostridium</taxon>
    </lineage>
</organism>
<name>B8I7L5_RUMCH</name>
<dbReference type="eggNOG" id="ENOG50332CU">
    <property type="taxonomic scope" value="Bacteria"/>
</dbReference>
<keyword evidence="2" id="KW-1185">Reference proteome</keyword>
<dbReference type="KEGG" id="cce:Ccel_2788"/>
<dbReference type="STRING" id="394503.Ccel_2788"/>
<dbReference type="RefSeq" id="WP_015926158.1">
    <property type="nucleotide sequence ID" value="NC_011898.1"/>
</dbReference>
<reference evidence="1 2" key="1">
    <citation type="submission" date="2009-01" db="EMBL/GenBank/DDBJ databases">
        <title>Complete sequence of Clostridium cellulolyticum H10.</title>
        <authorList>
            <consortium name="US DOE Joint Genome Institute"/>
            <person name="Lucas S."/>
            <person name="Copeland A."/>
            <person name="Lapidus A."/>
            <person name="Glavina del Rio T."/>
            <person name="Dalin E."/>
            <person name="Tice H."/>
            <person name="Bruce D."/>
            <person name="Goodwin L."/>
            <person name="Pitluck S."/>
            <person name="Chertkov O."/>
            <person name="Saunders E."/>
            <person name="Brettin T."/>
            <person name="Detter J.C."/>
            <person name="Han C."/>
            <person name="Larimer F."/>
            <person name="Land M."/>
            <person name="Hauser L."/>
            <person name="Kyrpides N."/>
            <person name="Ivanova N."/>
            <person name="Zhou J."/>
            <person name="Richardson P."/>
        </authorList>
    </citation>
    <scope>NUCLEOTIDE SEQUENCE [LARGE SCALE GENOMIC DNA]</scope>
    <source>
        <strain evidence="2">ATCC 35319 / DSM 5812 / JCM 6584 / H10</strain>
    </source>
</reference>
<dbReference type="AlphaFoldDB" id="B8I7L5"/>
<dbReference type="EMBL" id="CP001348">
    <property type="protein sequence ID" value="ACL77086.1"/>
    <property type="molecule type" value="Genomic_DNA"/>
</dbReference>